<protein>
    <submittedName>
        <fullName evidence="1">Uncharacterized protein</fullName>
    </submittedName>
</protein>
<sequence length="238" mass="28056">MSQSVKGSCNSIHSEEVCSKITPLFLLRQEAMVHYLTEEPIFMYCKENELSEEKTLEQVLRCRVWTADSIISWSFFSEYRNFLDESGKESPLVIRKVYWNKNQEYYLNLPPNVRADLMTKWPDALIQNVYVYAEDALELIRMLMKLDSIILKLKVPGGRGTEVVSTKLETEVRRLFDWGLYHLSWNETRINPSVEGYFEELFRYVEGFISRYQKSIHTINLDYTIPPKIFKSIVEGNH</sequence>
<gene>
    <name evidence="1" type="ORF">U9M73_08965</name>
</gene>
<keyword evidence="2" id="KW-1185">Reference proteome</keyword>
<name>A0ABU5PJL8_9BACL</name>
<dbReference type="RefSeq" id="WP_127576415.1">
    <property type="nucleotide sequence ID" value="NZ_CBCSKM010000012.1"/>
</dbReference>
<evidence type="ECO:0000313" key="1">
    <source>
        <dbReference type="EMBL" id="MEA3570135.1"/>
    </source>
</evidence>
<organism evidence="1 2">
    <name type="scientific">Paenibacillus phoenicis</name>
    <dbReference type="NCBI Taxonomy" id="554117"/>
    <lineage>
        <taxon>Bacteria</taxon>
        <taxon>Bacillati</taxon>
        <taxon>Bacillota</taxon>
        <taxon>Bacilli</taxon>
        <taxon>Bacillales</taxon>
        <taxon>Paenibacillaceae</taxon>
        <taxon>Paenibacillus</taxon>
    </lineage>
</organism>
<reference evidence="1 2" key="1">
    <citation type="submission" date="2023-12" db="EMBL/GenBank/DDBJ databases">
        <title>Whole genome sequencing of Paenibacillus phoenicis isolated from the Phoenix Mars Lander spacecraft assembly facility.</title>
        <authorList>
            <person name="Garcia A."/>
            <person name="Venkateswaran K."/>
        </authorList>
    </citation>
    <scope>NUCLEOTIDE SEQUENCE [LARGE SCALE GENOMIC DNA]</scope>
    <source>
        <strain evidence="1 2">3PO2SA</strain>
    </source>
</reference>
<accession>A0ABU5PJL8</accession>
<dbReference type="EMBL" id="JAYERP010000001">
    <property type="protein sequence ID" value="MEA3570135.1"/>
    <property type="molecule type" value="Genomic_DNA"/>
</dbReference>
<comment type="caution">
    <text evidence="1">The sequence shown here is derived from an EMBL/GenBank/DDBJ whole genome shotgun (WGS) entry which is preliminary data.</text>
</comment>
<proteinExistence type="predicted"/>
<dbReference type="Proteomes" id="UP001292216">
    <property type="component" value="Unassembled WGS sequence"/>
</dbReference>
<evidence type="ECO:0000313" key="2">
    <source>
        <dbReference type="Proteomes" id="UP001292216"/>
    </source>
</evidence>